<dbReference type="EMBL" id="GEBQ01008005">
    <property type="protein sequence ID" value="JAT31972.1"/>
    <property type="molecule type" value="Transcribed_RNA"/>
</dbReference>
<evidence type="ECO:0000313" key="1">
    <source>
        <dbReference type="EMBL" id="JAT31972.1"/>
    </source>
</evidence>
<sequence length="134" mass="15109">MLRCWSFDPEGRPMFIYCLDVLMELKRKTANAQIQSVQQGQETIFKQDEWINEVEEVNVADTGGTHKYLELIYDEGYEVPRPPPQTGQGQVQACSDEDVTSLDKLLPVLAPAHGQLSIADSLSENTINSEDTHR</sequence>
<name>A0A1B6M7Q9_9HEMI</name>
<accession>A0A1B6M7Q9</accession>
<reference evidence="1" key="1">
    <citation type="submission" date="2015-11" db="EMBL/GenBank/DDBJ databases">
        <title>De novo transcriptome assembly of four potential Pierce s Disease insect vectors from Arizona vineyards.</title>
        <authorList>
            <person name="Tassone E.E."/>
        </authorList>
    </citation>
    <scope>NUCLEOTIDE SEQUENCE</scope>
</reference>
<gene>
    <name evidence="1" type="ORF">g.17524</name>
</gene>
<protein>
    <submittedName>
        <fullName evidence="1">Uncharacterized protein</fullName>
    </submittedName>
</protein>
<proteinExistence type="predicted"/>
<organism evidence="1">
    <name type="scientific">Graphocephala atropunctata</name>
    <dbReference type="NCBI Taxonomy" id="36148"/>
    <lineage>
        <taxon>Eukaryota</taxon>
        <taxon>Metazoa</taxon>
        <taxon>Ecdysozoa</taxon>
        <taxon>Arthropoda</taxon>
        <taxon>Hexapoda</taxon>
        <taxon>Insecta</taxon>
        <taxon>Pterygota</taxon>
        <taxon>Neoptera</taxon>
        <taxon>Paraneoptera</taxon>
        <taxon>Hemiptera</taxon>
        <taxon>Auchenorrhyncha</taxon>
        <taxon>Membracoidea</taxon>
        <taxon>Cicadellidae</taxon>
        <taxon>Cicadellinae</taxon>
        <taxon>Cicadellini</taxon>
        <taxon>Graphocephala</taxon>
    </lineage>
</organism>
<dbReference type="AlphaFoldDB" id="A0A1B6M7Q9"/>